<dbReference type="GO" id="GO:0004834">
    <property type="term" value="F:tryptophan synthase activity"/>
    <property type="evidence" value="ECO:0007669"/>
    <property type="project" value="UniProtKB-EC"/>
</dbReference>
<accession>A0A0F7SQ36</accession>
<dbReference type="InterPro" id="IPR006654">
    <property type="entry name" value="Trp_synth_beta"/>
</dbReference>
<dbReference type="PROSITE" id="PS00168">
    <property type="entry name" value="TRP_SYNTHASE_BETA"/>
    <property type="match status" value="1"/>
</dbReference>
<dbReference type="UniPathway" id="UPA00035">
    <property type="reaction ID" value="UER00044"/>
</dbReference>
<dbReference type="CDD" id="cd04724">
    <property type="entry name" value="Tryptophan_synthase_alpha"/>
    <property type="match status" value="1"/>
</dbReference>
<keyword evidence="11 13" id="KW-0456">Lyase</keyword>
<reference evidence="16" key="1">
    <citation type="submission" date="2014-08" db="EMBL/GenBank/DDBJ databases">
        <authorList>
            <person name="Sharma Rahul"/>
            <person name="Thines Marco"/>
        </authorList>
    </citation>
    <scope>NUCLEOTIDE SEQUENCE</scope>
</reference>
<evidence type="ECO:0000256" key="1">
    <source>
        <dbReference type="ARBA" id="ARBA00001933"/>
    </source>
</evidence>
<protein>
    <recommendedName>
        <fullName evidence="6 13">Tryptophan synthase</fullName>
        <ecNumber evidence="5 13">4.2.1.20</ecNumber>
    </recommendedName>
</protein>
<keyword evidence="7 13" id="KW-0028">Amino-acid biosynthesis</keyword>
<comment type="catalytic activity">
    <reaction evidence="12 13">
        <text>(1S,2R)-1-C-(indol-3-yl)glycerol 3-phosphate + L-serine = D-glyceraldehyde 3-phosphate + L-tryptophan + H2O</text>
        <dbReference type="Rhea" id="RHEA:10532"/>
        <dbReference type="ChEBI" id="CHEBI:15377"/>
        <dbReference type="ChEBI" id="CHEBI:33384"/>
        <dbReference type="ChEBI" id="CHEBI:57912"/>
        <dbReference type="ChEBI" id="CHEBI:58866"/>
        <dbReference type="ChEBI" id="CHEBI:59776"/>
        <dbReference type="EC" id="4.2.1.20"/>
    </reaction>
</comment>
<dbReference type="SUPFAM" id="SSF53686">
    <property type="entry name" value="Tryptophan synthase beta subunit-like PLP-dependent enzymes"/>
    <property type="match status" value="1"/>
</dbReference>
<comment type="cofactor">
    <cofactor evidence="1 13">
        <name>pyridoxal 5'-phosphate</name>
        <dbReference type="ChEBI" id="CHEBI:597326"/>
    </cofactor>
</comment>
<dbReference type="InterPro" id="IPR036052">
    <property type="entry name" value="TrpB-like_PALP_sf"/>
</dbReference>
<feature type="region of interest" description="Disordered" evidence="14">
    <location>
        <begin position="232"/>
        <end position="270"/>
    </location>
</feature>
<dbReference type="AlphaFoldDB" id="A0A0F7SQ36"/>
<dbReference type="PANTHER" id="PTHR48077:SF3">
    <property type="entry name" value="TRYPTOPHAN SYNTHASE"/>
    <property type="match status" value="1"/>
</dbReference>
<evidence type="ECO:0000256" key="13">
    <source>
        <dbReference type="RuleBase" id="RU003663"/>
    </source>
</evidence>
<dbReference type="FunFam" id="3.40.50.1100:FF:000001">
    <property type="entry name" value="Tryptophan synthase beta chain"/>
    <property type="match status" value="1"/>
</dbReference>
<evidence type="ECO:0000259" key="15">
    <source>
        <dbReference type="Pfam" id="PF00291"/>
    </source>
</evidence>
<evidence type="ECO:0000313" key="16">
    <source>
        <dbReference type="EMBL" id="CED83491.1"/>
    </source>
</evidence>
<dbReference type="InterPro" id="IPR006653">
    <property type="entry name" value="Trp_synth_b_CS"/>
</dbReference>
<proteinExistence type="inferred from homology"/>
<dbReference type="Gene3D" id="3.20.20.70">
    <property type="entry name" value="Aldolase class I"/>
    <property type="match status" value="2"/>
</dbReference>
<evidence type="ECO:0000256" key="7">
    <source>
        <dbReference type="ARBA" id="ARBA00022605"/>
    </source>
</evidence>
<evidence type="ECO:0000256" key="5">
    <source>
        <dbReference type="ARBA" id="ARBA00012043"/>
    </source>
</evidence>
<comment type="similarity">
    <text evidence="3">In the C-terminal section; belongs to the TrpB family.</text>
</comment>
<dbReference type="SUPFAM" id="SSF51366">
    <property type="entry name" value="Ribulose-phoshate binding barrel"/>
    <property type="match status" value="1"/>
</dbReference>
<dbReference type="FunFam" id="3.40.50.1100:FF:000004">
    <property type="entry name" value="Tryptophan synthase beta chain"/>
    <property type="match status" value="1"/>
</dbReference>
<evidence type="ECO:0000256" key="9">
    <source>
        <dbReference type="ARBA" id="ARBA00022898"/>
    </source>
</evidence>
<dbReference type="GO" id="GO:0005737">
    <property type="term" value="C:cytoplasm"/>
    <property type="evidence" value="ECO:0007669"/>
    <property type="project" value="TreeGrafter"/>
</dbReference>
<comment type="pathway">
    <text evidence="2 13">Amino-acid biosynthesis; L-tryptophan biosynthesis; L-tryptophan from chorismate: step 5/5.</text>
</comment>
<evidence type="ECO:0000256" key="8">
    <source>
        <dbReference type="ARBA" id="ARBA00022822"/>
    </source>
</evidence>
<dbReference type="HAMAP" id="MF_00131">
    <property type="entry name" value="Trp_synth_alpha"/>
    <property type="match status" value="1"/>
</dbReference>
<keyword evidence="10 13" id="KW-0057">Aromatic amino acid biosynthesis</keyword>
<keyword evidence="9 13" id="KW-0663">Pyridoxal phosphate</keyword>
<dbReference type="InterPro" id="IPR001926">
    <property type="entry name" value="TrpB-like_PALP"/>
</dbReference>
<evidence type="ECO:0000256" key="12">
    <source>
        <dbReference type="ARBA" id="ARBA00049047"/>
    </source>
</evidence>
<comment type="similarity">
    <text evidence="4">In the N-terminal section; belongs to the TrpA family.</text>
</comment>
<dbReference type="NCBIfam" id="TIGR00262">
    <property type="entry name" value="trpA"/>
    <property type="match status" value="1"/>
</dbReference>
<dbReference type="EMBL" id="LN483142">
    <property type="protein sequence ID" value="CED83491.1"/>
    <property type="molecule type" value="Genomic_DNA"/>
</dbReference>
<evidence type="ECO:0000256" key="14">
    <source>
        <dbReference type="SAM" id="MobiDB-lite"/>
    </source>
</evidence>
<evidence type="ECO:0000256" key="11">
    <source>
        <dbReference type="ARBA" id="ARBA00023239"/>
    </source>
</evidence>
<dbReference type="InterPro" id="IPR013785">
    <property type="entry name" value="Aldolase_TIM"/>
</dbReference>
<dbReference type="InterPro" id="IPR002028">
    <property type="entry name" value="Trp_synthase_suA"/>
</dbReference>
<dbReference type="InterPro" id="IPR023026">
    <property type="entry name" value="Trp_synth_beta/beta-like"/>
</dbReference>
<feature type="domain" description="Tryptophan synthase beta chain-like PALP" evidence="15">
    <location>
        <begin position="324"/>
        <end position="647"/>
    </location>
</feature>
<dbReference type="Pfam" id="PF00290">
    <property type="entry name" value="Trp_syntA"/>
    <property type="match status" value="2"/>
</dbReference>
<sequence length="671" mass="72127">MAQLIRDTFANSKAAGKPVFVSFLTAGYPNASSTVPLMLALQKGGADIIELGIKEARAVGLTTPVLLMGYYNPVMSYGEEKAVKDAKDAGANGFIMVDLPPEEAIRFRTTCTSEGLSYIPLIAPSTTDARIKFLAGITDSFIYVVSRMGTTGSSAAESISDSLPKEIARIRKFTQAPLAVGFGVATREHFQTVANAGSDGVVIGSRIVNVIKETASDDTARAERLEEYIREVCSSEPSDKPSSSKPPPTAEPEIASLPAKPADIPDQKVANGDALPARFGNFGGQYVPEALVESLNELEQAHKDALADPSFWEEFRGLYGYMNRPSELYEATRLTEHAGGAKIWLKREDLNHTGSHKINNAVGQILLAKRLGKTCIIAETGAGQHGVATATACARFGMKCKIYMGAEDVRRQALNVFRIKMLGGEVVPVTSGSMTLKDAINEAMRSWVTDLSTTHYCVGSAIGPHPFPTIVRDFQKIIGQEIKEQLQKVRGKLPDAVVACVGGGSNAIGTFFDFIPDKTVRLVGVEAGGHGVDSDKHSATLSLGVPGVLHGVRTYLLQSKTGQIIETHSISPGLDYPGVGPEHSWLKDTGRAEYVVADDEQALRAFRLLTQLEGIIPALESAHAIHGAITLAKTLPKDQDIVVCLSGRGDKDVDEVFRILPDWADRLDWKI</sequence>
<dbReference type="EC" id="4.2.1.20" evidence="5 13"/>
<feature type="compositionally biased region" description="Low complexity" evidence="14">
    <location>
        <begin position="234"/>
        <end position="243"/>
    </location>
</feature>
<evidence type="ECO:0000256" key="2">
    <source>
        <dbReference type="ARBA" id="ARBA00004733"/>
    </source>
</evidence>
<evidence type="ECO:0000256" key="6">
    <source>
        <dbReference type="ARBA" id="ARBA00018724"/>
    </source>
</evidence>
<dbReference type="Gene3D" id="3.40.50.1100">
    <property type="match status" value="2"/>
</dbReference>
<dbReference type="NCBIfam" id="TIGR00263">
    <property type="entry name" value="trpB"/>
    <property type="match status" value="1"/>
</dbReference>
<evidence type="ECO:0000256" key="10">
    <source>
        <dbReference type="ARBA" id="ARBA00023141"/>
    </source>
</evidence>
<evidence type="ECO:0000256" key="4">
    <source>
        <dbReference type="ARBA" id="ARBA00006095"/>
    </source>
</evidence>
<name>A0A0F7SQ36_PHARH</name>
<organism evidence="16">
    <name type="scientific">Phaffia rhodozyma</name>
    <name type="common">Yeast</name>
    <name type="synonym">Xanthophyllomyces dendrorhous</name>
    <dbReference type="NCBI Taxonomy" id="264483"/>
    <lineage>
        <taxon>Eukaryota</taxon>
        <taxon>Fungi</taxon>
        <taxon>Dikarya</taxon>
        <taxon>Basidiomycota</taxon>
        <taxon>Agaricomycotina</taxon>
        <taxon>Tremellomycetes</taxon>
        <taxon>Cystofilobasidiales</taxon>
        <taxon>Mrakiaceae</taxon>
        <taxon>Phaffia</taxon>
    </lineage>
</organism>
<keyword evidence="8 13" id="KW-0822">Tryptophan biosynthesis</keyword>
<evidence type="ECO:0000256" key="3">
    <source>
        <dbReference type="ARBA" id="ARBA00005761"/>
    </source>
</evidence>
<dbReference type="Pfam" id="PF00291">
    <property type="entry name" value="PALP"/>
    <property type="match status" value="1"/>
</dbReference>
<dbReference type="PANTHER" id="PTHR48077">
    <property type="entry name" value="TRYPTOPHAN SYNTHASE-RELATED"/>
    <property type="match status" value="1"/>
</dbReference>
<dbReference type="InterPro" id="IPR011060">
    <property type="entry name" value="RibuloseP-bd_barrel"/>
</dbReference>
<dbReference type="CDD" id="cd06446">
    <property type="entry name" value="Trp-synth_B"/>
    <property type="match status" value="1"/>
</dbReference>
<dbReference type="HAMAP" id="MF_00133">
    <property type="entry name" value="Trp_synth_beta"/>
    <property type="match status" value="1"/>
</dbReference>